<dbReference type="EMBL" id="BDIP01001602">
    <property type="protein sequence ID" value="GIQ84740.1"/>
    <property type="molecule type" value="Genomic_DNA"/>
</dbReference>
<protein>
    <submittedName>
        <fullName evidence="2">Uncharacterized protein</fullName>
    </submittedName>
</protein>
<reference evidence="2 3" key="1">
    <citation type="journal article" date="2018" name="PLoS ONE">
        <title>The draft genome of Kipferlia bialata reveals reductive genome evolution in fornicate parasites.</title>
        <authorList>
            <person name="Tanifuji G."/>
            <person name="Takabayashi S."/>
            <person name="Kume K."/>
            <person name="Takagi M."/>
            <person name="Nakayama T."/>
            <person name="Kamikawa R."/>
            <person name="Inagaki Y."/>
            <person name="Hashimoto T."/>
        </authorList>
    </citation>
    <scope>NUCLEOTIDE SEQUENCE [LARGE SCALE GENOMIC DNA]</scope>
    <source>
        <strain evidence="2">NY0173</strain>
    </source>
</reference>
<name>A0A9K3CYG5_9EUKA</name>
<dbReference type="AlphaFoldDB" id="A0A9K3CYG5"/>
<feature type="non-terminal residue" evidence="2">
    <location>
        <position position="1"/>
    </location>
</feature>
<dbReference type="Proteomes" id="UP000265618">
    <property type="component" value="Unassembled WGS sequence"/>
</dbReference>
<proteinExistence type="predicted"/>
<evidence type="ECO:0000313" key="3">
    <source>
        <dbReference type="Proteomes" id="UP000265618"/>
    </source>
</evidence>
<evidence type="ECO:0000313" key="2">
    <source>
        <dbReference type="EMBL" id="GIQ84740.1"/>
    </source>
</evidence>
<sequence>MQHTPVRRVASRQRSLSTHSNDDAPEQVPLPPVEREREREAPCTPTASDRAPRGTARVLLGHVLDTLQIDTGLDSSVDNTCH</sequence>
<feature type="compositionally biased region" description="Basic residues" evidence="1">
    <location>
        <begin position="1"/>
        <end position="11"/>
    </location>
</feature>
<organism evidence="2 3">
    <name type="scientific">Kipferlia bialata</name>
    <dbReference type="NCBI Taxonomy" id="797122"/>
    <lineage>
        <taxon>Eukaryota</taxon>
        <taxon>Metamonada</taxon>
        <taxon>Carpediemonas-like organisms</taxon>
        <taxon>Kipferlia</taxon>
    </lineage>
</organism>
<evidence type="ECO:0000256" key="1">
    <source>
        <dbReference type="SAM" id="MobiDB-lite"/>
    </source>
</evidence>
<accession>A0A9K3CYG5</accession>
<feature type="region of interest" description="Disordered" evidence="1">
    <location>
        <begin position="1"/>
        <end position="54"/>
    </location>
</feature>
<gene>
    <name evidence="2" type="ORF">KIPB_006290</name>
</gene>
<comment type="caution">
    <text evidence="2">The sequence shown here is derived from an EMBL/GenBank/DDBJ whole genome shotgun (WGS) entry which is preliminary data.</text>
</comment>
<keyword evidence="3" id="KW-1185">Reference proteome</keyword>